<feature type="transmembrane region" description="Helical" evidence="1">
    <location>
        <begin position="14"/>
        <end position="34"/>
    </location>
</feature>
<organism evidence="2">
    <name type="scientific">marine sediment metagenome</name>
    <dbReference type="NCBI Taxonomy" id="412755"/>
    <lineage>
        <taxon>unclassified sequences</taxon>
        <taxon>metagenomes</taxon>
        <taxon>ecological metagenomes</taxon>
    </lineage>
</organism>
<feature type="transmembrane region" description="Helical" evidence="1">
    <location>
        <begin position="40"/>
        <end position="63"/>
    </location>
</feature>
<dbReference type="EMBL" id="BARV01017482">
    <property type="protein sequence ID" value="GAI23858.1"/>
    <property type="molecule type" value="Genomic_DNA"/>
</dbReference>
<keyword evidence="1" id="KW-0812">Transmembrane</keyword>
<gene>
    <name evidence="2" type="ORF">S06H3_29784</name>
</gene>
<reference evidence="2" key="1">
    <citation type="journal article" date="2014" name="Front. Microbiol.">
        <title>High frequency of phylogenetically diverse reductive dehalogenase-homologous genes in deep subseafloor sedimentary metagenomes.</title>
        <authorList>
            <person name="Kawai M."/>
            <person name="Futagami T."/>
            <person name="Toyoda A."/>
            <person name="Takaki Y."/>
            <person name="Nishi S."/>
            <person name="Hori S."/>
            <person name="Arai W."/>
            <person name="Tsubouchi T."/>
            <person name="Morono Y."/>
            <person name="Uchiyama I."/>
            <person name="Ito T."/>
            <person name="Fujiyama A."/>
            <person name="Inagaki F."/>
            <person name="Takami H."/>
        </authorList>
    </citation>
    <scope>NUCLEOTIDE SEQUENCE</scope>
    <source>
        <strain evidence="2">Expedition CK06-06</strain>
    </source>
</reference>
<name>X1LXQ1_9ZZZZ</name>
<dbReference type="AlphaFoldDB" id="X1LXQ1"/>
<accession>X1LXQ1</accession>
<keyword evidence="1" id="KW-1133">Transmembrane helix</keyword>
<comment type="caution">
    <text evidence="2">The sequence shown here is derived from an EMBL/GenBank/DDBJ whole genome shotgun (WGS) entry which is preliminary data.</text>
</comment>
<evidence type="ECO:0000313" key="2">
    <source>
        <dbReference type="EMBL" id="GAI23858.1"/>
    </source>
</evidence>
<sequence>MDDNEQFKLNTRRYLAWGIAGMATLVLAFIAAWGTVTSQIALVTLAGGGFLVELGTVVGFYFGKKASEE</sequence>
<evidence type="ECO:0000256" key="1">
    <source>
        <dbReference type="SAM" id="Phobius"/>
    </source>
</evidence>
<keyword evidence="1" id="KW-0472">Membrane</keyword>
<protein>
    <submittedName>
        <fullName evidence="2">Uncharacterized protein</fullName>
    </submittedName>
</protein>
<proteinExistence type="predicted"/>